<proteinExistence type="predicted"/>
<dbReference type="EMBL" id="WUPT01000002">
    <property type="protein sequence ID" value="MXQ08760.1"/>
    <property type="molecule type" value="Genomic_DNA"/>
</dbReference>
<dbReference type="AlphaFoldDB" id="A0A7C9MX25"/>
<keyword evidence="1" id="KW-1133">Transmembrane helix</keyword>
<feature type="transmembrane region" description="Helical" evidence="1">
    <location>
        <begin position="116"/>
        <end position="141"/>
    </location>
</feature>
<feature type="transmembrane region" description="Helical" evidence="1">
    <location>
        <begin position="93"/>
        <end position="110"/>
    </location>
</feature>
<evidence type="ECO:0000313" key="3">
    <source>
        <dbReference type="Proteomes" id="UP000480350"/>
    </source>
</evidence>
<reference evidence="2 3" key="1">
    <citation type="submission" date="2019-12" db="EMBL/GenBank/DDBJ databases">
        <authorList>
            <person name="Lee S.D."/>
        </authorList>
    </citation>
    <scope>NUCLEOTIDE SEQUENCE [LARGE SCALE GENOMIC DNA]</scope>
    <source>
        <strain evidence="2 3">GH1-50</strain>
    </source>
</reference>
<sequence>MALSPLFLAGPREISWRWWHHLVATTVMVGVALAVSWSGSLVCTAPRELMGEWPCAALLLLGLGSVYGLPALPVGVLVLWALRSYGLAGPGPVAATGAALGALMTAWLFGPGQVEAALVTALAGVGAILALLYRMVLALFARGAE</sequence>
<keyword evidence="1" id="KW-0812">Transmembrane</keyword>
<dbReference type="RefSeq" id="WP_160764662.1">
    <property type="nucleotide sequence ID" value="NZ_WUPT01000002.1"/>
</dbReference>
<protein>
    <submittedName>
        <fullName evidence="2">Uncharacterized protein</fullName>
    </submittedName>
</protein>
<comment type="caution">
    <text evidence="2">The sequence shown here is derived from an EMBL/GenBank/DDBJ whole genome shotgun (WGS) entry which is preliminary data.</text>
</comment>
<evidence type="ECO:0000256" key="1">
    <source>
        <dbReference type="SAM" id="Phobius"/>
    </source>
</evidence>
<name>A0A7C9MX25_9RHOB</name>
<keyword evidence="3" id="KW-1185">Reference proteome</keyword>
<dbReference type="Proteomes" id="UP000480350">
    <property type="component" value="Unassembled WGS sequence"/>
</dbReference>
<reference evidence="2 3" key="2">
    <citation type="submission" date="2020-03" db="EMBL/GenBank/DDBJ databases">
        <title>Kangsaoukella pontilimi gen. nov., sp. nov., a new member of the family Rhodobacteraceae isolated from a tidal mudflat.</title>
        <authorList>
            <person name="Kim I.S."/>
        </authorList>
    </citation>
    <scope>NUCLEOTIDE SEQUENCE [LARGE SCALE GENOMIC DNA]</scope>
    <source>
        <strain evidence="2 3">GH1-50</strain>
    </source>
</reference>
<accession>A0A7C9MX25</accession>
<feature type="transmembrane region" description="Helical" evidence="1">
    <location>
        <begin position="18"/>
        <end position="37"/>
    </location>
</feature>
<feature type="transmembrane region" description="Helical" evidence="1">
    <location>
        <begin position="57"/>
        <end position="81"/>
    </location>
</feature>
<organism evidence="2 3">
    <name type="scientific">Kangsaoukella pontilimi</name>
    <dbReference type="NCBI Taxonomy" id="2691042"/>
    <lineage>
        <taxon>Bacteria</taxon>
        <taxon>Pseudomonadati</taxon>
        <taxon>Pseudomonadota</taxon>
        <taxon>Alphaproteobacteria</taxon>
        <taxon>Rhodobacterales</taxon>
        <taxon>Paracoccaceae</taxon>
        <taxon>Kangsaoukella</taxon>
    </lineage>
</organism>
<keyword evidence="1" id="KW-0472">Membrane</keyword>
<evidence type="ECO:0000313" key="2">
    <source>
        <dbReference type="EMBL" id="MXQ08760.1"/>
    </source>
</evidence>
<gene>
    <name evidence="2" type="ORF">GQ651_12960</name>
</gene>